<organism evidence="2 3">
    <name type="scientific">Steccherinum ochraceum</name>
    <dbReference type="NCBI Taxonomy" id="92696"/>
    <lineage>
        <taxon>Eukaryota</taxon>
        <taxon>Fungi</taxon>
        <taxon>Dikarya</taxon>
        <taxon>Basidiomycota</taxon>
        <taxon>Agaricomycotina</taxon>
        <taxon>Agaricomycetes</taxon>
        <taxon>Polyporales</taxon>
        <taxon>Steccherinaceae</taxon>
        <taxon>Steccherinum</taxon>
    </lineage>
</organism>
<gene>
    <name evidence="2" type="ORF">EIP91_001755</name>
</gene>
<feature type="chain" id="PRO_5020282852" evidence="1">
    <location>
        <begin position="23"/>
        <end position="181"/>
    </location>
</feature>
<reference evidence="2 3" key="1">
    <citation type="submission" date="2018-11" db="EMBL/GenBank/DDBJ databases">
        <title>Genome assembly of Steccherinum ochraceum LE-BIN_3174, the white-rot fungus of the Steccherinaceae family (The Residual Polyporoid clade, Polyporales, Basidiomycota).</title>
        <authorList>
            <person name="Fedorova T.V."/>
            <person name="Glazunova O.A."/>
            <person name="Landesman E.O."/>
            <person name="Moiseenko K.V."/>
            <person name="Psurtseva N.V."/>
            <person name="Savinova O.S."/>
            <person name="Shakhova N.V."/>
            <person name="Tyazhelova T.V."/>
            <person name="Vasina D.V."/>
        </authorList>
    </citation>
    <scope>NUCLEOTIDE SEQUENCE [LARGE SCALE GENOMIC DNA]</scope>
    <source>
        <strain evidence="2 3">LE-BIN_3174</strain>
    </source>
</reference>
<keyword evidence="3" id="KW-1185">Reference proteome</keyword>
<dbReference type="STRING" id="92696.A0A4R0RH35"/>
<sequence length="181" mass="18534">MFMHLFTAFFPLVALLATLVGAAPTIHFARQSVAEAIAGNSSSSSNVTAPSNVTPTSDDTALLCNTARFQVVGSVLQAAQTARNLTAELASDSTGSALIANVTQSLISSQDALATIATAVFNNDSVSSNITDTFGSSLSLAFDVASNITSNDTAVIANLAQLKDEILFAGTASNQVVQNCN</sequence>
<accession>A0A4R0RH35</accession>
<evidence type="ECO:0000256" key="1">
    <source>
        <dbReference type="SAM" id="SignalP"/>
    </source>
</evidence>
<evidence type="ECO:0000313" key="2">
    <source>
        <dbReference type="EMBL" id="TCD66103.1"/>
    </source>
</evidence>
<dbReference type="Proteomes" id="UP000292702">
    <property type="component" value="Unassembled WGS sequence"/>
</dbReference>
<comment type="caution">
    <text evidence="2">The sequence shown here is derived from an EMBL/GenBank/DDBJ whole genome shotgun (WGS) entry which is preliminary data.</text>
</comment>
<dbReference type="EMBL" id="RWJN01000149">
    <property type="protein sequence ID" value="TCD66103.1"/>
    <property type="molecule type" value="Genomic_DNA"/>
</dbReference>
<evidence type="ECO:0000313" key="3">
    <source>
        <dbReference type="Proteomes" id="UP000292702"/>
    </source>
</evidence>
<protein>
    <submittedName>
        <fullName evidence="2">Uncharacterized protein</fullName>
    </submittedName>
</protein>
<dbReference type="AlphaFoldDB" id="A0A4R0RH35"/>
<feature type="signal peptide" evidence="1">
    <location>
        <begin position="1"/>
        <end position="22"/>
    </location>
</feature>
<name>A0A4R0RH35_9APHY</name>
<keyword evidence="1" id="KW-0732">Signal</keyword>
<proteinExistence type="predicted"/>